<organism evidence="1 2">
    <name type="scientific">Gemmata obscuriglobus</name>
    <dbReference type="NCBI Taxonomy" id="114"/>
    <lineage>
        <taxon>Bacteria</taxon>
        <taxon>Pseudomonadati</taxon>
        <taxon>Planctomycetota</taxon>
        <taxon>Planctomycetia</taxon>
        <taxon>Gemmatales</taxon>
        <taxon>Gemmataceae</taxon>
        <taxon>Gemmata</taxon>
    </lineage>
</organism>
<dbReference type="EMBL" id="CP025958">
    <property type="protein sequence ID" value="AWM36054.1"/>
    <property type="molecule type" value="Genomic_DNA"/>
</dbReference>
<gene>
    <name evidence="1" type="ORF">C1280_02875</name>
</gene>
<keyword evidence="2" id="KW-1185">Reference proteome</keyword>
<dbReference type="AlphaFoldDB" id="A0A2Z3H362"/>
<proteinExistence type="predicted"/>
<protein>
    <submittedName>
        <fullName evidence="1">Uncharacterized protein</fullName>
    </submittedName>
</protein>
<accession>A0A2Z3H362</accession>
<reference evidence="1 2" key="1">
    <citation type="submission" date="2018-01" db="EMBL/GenBank/DDBJ databases">
        <title>G. obscuriglobus.</title>
        <authorList>
            <person name="Franke J."/>
            <person name="Blomberg W."/>
            <person name="Selmecki A."/>
        </authorList>
    </citation>
    <scope>NUCLEOTIDE SEQUENCE [LARGE SCALE GENOMIC DNA]</scope>
    <source>
        <strain evidence="1 2">DSM 5831</strain>
    </source>
</reference>
<dbReference type="Proteomes" id="UP000245802">
    <property type="component" value="Chromosome"/>
</dbReference>
<sequence>MRLMETRDEAPVCRADLKTFGAVAAKVDPDDLGVARWGPFTLNLADMSYRFRVGGGKPGGPGGFWFMVYEGKFEQQGGKWVALPFEMGEHGRGR</sequence>
<dbReference type="KEGG" id="gog:C1280_02875"/>
<evidence type="ECO:0000313" key="2">
    <source>
        <dbReference type="Proteomes" id="UP000245802"/>
    </source>
</evidence>
<name>A0A2Z3H362_9BACT</name>
<evidence type="ECO:0000313" key="1">
    <source>
        <dbReference type="EMBL" id="AWM36054.1"/>
    </source>
</evidence>